<accession>A0A8J5ZAN4</accession>
<dbReference type="GO" id="GO:0003676">
    <property type="term" value="F:nucleic acid binding"/>
    <property type="evidence" value="ECO:0007669"/>
    <property type="project" value="InterPro"/>
</dbReference>
<dbReference type="AlphaFoldDB" id="A0A8J5ZAN4"/>
<evidence type="ECO:0000313" key="2">
    <source>
        <dbReference type="Proteomes" id="UP000701853"/>
    </source>
</evidence>
<dbReference type="OrthoDB" id="998509at2759"/>
<evidence type="ECO:0000313" key="1">
    <source>
        <dbReference type="EMBL" id="KAG8498103.1"/>
    </source>
</evidence>
<reference evidence="1 2" key="1">
    <citation type="journal article" date="2021" name="bioRxiv">
        <title>The Gossypium anomalum genome as a resource for cotton improvement and evolutionary analysis of hybrid incompatibility.</title>
        <authorList>
            <person name="Grover C.E."/>
            <person name="Yuan D."/>
            <person name="Arick M.A."/>
            <person name="Miller E.R."/>
            <person name="Hu G."/>
            <person name="Peterson D.G."/>
            <person name="Wendel J.F."/>
            <person name="Udall J.A."/>
        </authorList>
    </citation>
    <scope>NUCLEOTIDE SEQUENCE [LARGE SCALE GENOMIC DNA]</scope>
    <source>
        <strain evidence="1">JFW-Udall</strain>
        <tissue evidence="1">Leaf</tissue>
    </source>
</reference>
<dbReference type="InterPro" id="IPR012337">
    <property type="entry name" value="RNaseH-like_sf"/>
</dbReference>
<gene>
    <name evidence="1" type="ORF">CXB51_007342</name>
</gene>
<dbReference type="Gene3D" id="3.30.420.10">
    <property type="entry name" value="Ribonuclease H-like superfamily/Ribonuclease H"/>
    <property type="match status" value="1"/>
</dbReference>
<keyword evidence="2" id="KW-1185">Reference proteome</keyword>
<dbReference type="InterPro" id="IPR036397">
    <property type="entry name" value="RNaseH_sf"/>
</dbReference>
<comment type="caution">
    <text evidence="1">The sequence shown here is derived from an EMBL/GenBank/DDBJ whole genome shotgun (WGS) entry which is preliminary data.</text>
</comment>
<evidence type="ECO:0008006" key="3">
    <source>
        <dbReference type="Google" id="ProtNLM"/>
    </source>
</evidence>
<name>A0A8J5ZAN4_9ROSI</name>
<sequence>MIYTDSLEVGQAIQDRQSRVSNSTLIRRILQFLELIGQWRLRNISREENKVVDFLAKISSDRKEGAQVFYEVSGELIAISKFVTANDAFVS</sequence>
<dbReference type="Proteomes" id="UP000701853">
    <property type="component" value="Chromosome 3"/>
</dbReference>
<proteinExistence type="predicted"/>
<protein>
    <recommendedName>
        <fullName evidence="3">RNase H type-1 domain-containing protein</fullName>
    </recommendedName>
</protein>
<dbReference type="SUPFAM" id="SSF53098">
    <property type="entry name" value="Ribonuclease H-like"/>
    <property type="match status" value="1"/>
</dbReference>
<organism evidence="1 2">
    <name type="scientific">Gossypium anomalum</name>
    <dbReference type="NCBI Taxonomy" id="47600"/>
    <lineage>
        <taxon>Eukaryota</taxon>
        <taxon>Viridiplantae</taxon>
        <taxon>Streptophyta</taxon>
        <taxon>Embryophyta</taxon>
        <taxon>Tracheophyta</taxon>
        <taxon>Spermatophyta</taxon>
        <taxon>Magnoliopsida</taxon>
        <taxon>eudicotyledons</taxon>
        <taxon>Gunneridae</taxon>
        <taxon>Pentapetalae</taxon>
        <taxon>rosids</taxon>
        <taxon>malvids</taxon>
        <taxon>Malvales</taxon>
        <taxon>Malvaceae</taxon>
        <taxon>Malvoideae</taxon>
        <taxon>Gossypium</taxon>
    </lineage>
</organism>
<dbReference type="EMBL" id="JAHUZN010000003">
    <property type="protein sequence ID" value="KAG8498103.1"/>
    <property type="molecule type" value="Genomic_DNA"/>
</dbReference>